<evidence type="ECO:0000259" key="2">
    <source>
        <dbReference type="Pfam" id="PF00553"/>
    </source>
</evidence>
<dbReference type="InterPro" id="IPR001919">
    <property type="entry name" value="CBD2"/>
</dbReference>
<dbReference type="InterPro" id="IPR012291">
    <property type="entry name" value="CBM2_carb-bd_dom_sf"/>
</dbReference>
<dbReference type="EMBL" id="RCHS01001988">
    <property type="protein sequence ID" value="RMX50290.1"/>
    <property type="molecule type" value="Genomic_DNA"/>
</dbReference>
<comment type="caution">
    <text evidence="3">The sequence shown here is derived from an EMBL/GenBank/DDBJ whole genome shotgun (WGS) entry which is preliminary data.</text>
</comment>
<evidence type="ECO:0000256" key="1">
    <source>
        <dbReference type="SAM" id="SignalP"/>
    </source>
</evidence>
<feature type="chain" id="PRO_5018194434" description="CBM2 domain-containing protein" evidence="1">
    <location>
        <begin position="22"/>
        <end position="457"/>
    </location>
</feature>
<dbReference type="OrthoDB" id="6020543at2759"/>
<name>A0A3M6U9E8_POCDA</name>
<dbReference type="SUPFAM" id="SSF49384">
    <property type="entry name" value="Carbohydrate-binding domain"/>
    <property type="match status" value="1"/>
</dbReference>
<dbReference type="Gene3D" id="2.70.50.70">
    <property type="match status" value="1"/>
</dbReference>
<organism evidence="3 4">
    <name type="scientific">Pocillopora damicornis</name>
    <name type="common">Cauliflower coral</name>
    <name type="synonym">Millepora damicornis</name>
    <dbReference type="NCBI Taxonomy" id="46731"/>
    <lineage>
        <taxon>Eukaryota</taxon>
        <taxon>Metazoa</taxon>
        <taxon>Cnidaria</taxon>
        <taxon>Anthozoa</taxon>
        <taxon>Hexacorallia</taxon>
        <taxon>Scleractinia</taxon>
        <taxon>Astrocoeniina</taxon>
        <taxon>Pocilloporidae</taxon>
        <taxon>Pocillopora</taxon>
    </lineage>
</organism>
<accession>A0A3M6U9E8</accession>
<feature type="domain" description="CBM2" evidence="2">
    <location>
        <begin position="306"/>
        <end position="405"/>
    </location>
</feature>
<keyword evidence="1" id="KW-0732">Signal</keyword>
<dbReference type="Proteomes" id="UP000275408">
    <property type="component" value="Unassembled WGS sequence"/>
</dbReference>
<proteinExistence type="predicted"/>
<reference evidence="3 4" key="1">
    <citation type="journal article" date="2018" name="Sci. Rep.">
        <title>Comparative analysis of the Pocillopora damicornis genome highlights role of immune system in coral evolution.</title>
        <authorList>
            <person name="Cunning R."/>
            <person name="Bay R.A."/>
            <person name="Gillette P."/>
            <person name="Baker A.C."/>
            <person name="Traylor-Knowles N."/>
        </authorList>
    </citation>
    <scope>NUCLEOTIDE SEQUENCE [LARGE SCALE GENOMIC DNA]</scope>
    <source>
        <strain evidence="3">RSMAS</strain>
        <tissue evidence="3">Whole animal</tissue>
    </source>
</reference>
<feature type="signal peptide" evidence="1">
    <location>
        <begin position="1"/>
        <end position="21"/>
    </location>
</feature>
<keyword evidence="4" id="KW-1185">Reference proteome</keyword>
<protein>
    <recommendedName>
        <fullName evidence="2">CBM2 domain-containing protein</fullName>
    </recommendedName>
</protein>
<dbReference type="Gene3D" id="2.60.40.290">
    <property type="match status" value="1"/>
</dbReference>
<gene>
    <name evidence="3" type="ORF">pdam_00021282</name>
</gene>
<dbReference type="GO" id="GO:0030247">
    <property type="term" value="F:polysaccharide binding"/>
    <property type="evidence" value="ECO:0007669"/>
    <property type="project" value="InterPro"/>
</dbReference>
<dbReference type="GO" id="GO:0005975">
    <property type="term" value="P:carbohydrate metabolic process"/>
    <property type="evidence" value="ECO:0007669"/>
    <property type="project" value="InterPro"/>
</dbReference>
<dbReference type="Pfam" id="PF00553">
    <property type="entry name" value="CBM_2"/>
    <property type="match status" value="1"/>
</dbReference>
<evidence type="ECO:0000313" key="4">
    <source>
        <dbReference type="Proteomes" id="UP000275408"/>
    </source>
</evidence>
<feature type="non-terminal residue" evidence="3">
    <location>
        <position position="457"/>
    </location>
</feature>
<evidence type="ECO:0000313" key="3">
    <source>
        <dbReference type="EMBL" id="RMX50290.1"/>
    </source>
</evidence>
<sequence length="457" mass="50844">MICKTVLLVLFCIASQKLVKGHSWMSCPRPFDTYPDKAGDTTGPCEKWYKGATTDVLAGDRLKVGWTSNNHGGGYVRLALVPESQKDSHEAYLNNVLKVVCYGHDQRPGMFRFDVLDNERYDTTITIPFNLADGIYILQYKAAIGIELKPYYNCAKLRVTGGDPSLDCTTDKAPPVGPCRLGPPGAGLPLSNLTKDAKLGDFCFHPDKVGAIDDRIREVPINVDCDPRITCQVSVSPAVCKHELGMDKIADAWDPKQPNCGVVKPPPPPTCDDGVQNQGEHAIDCGGPNCKACPDVADTGYEEYIEHIIDNEWCSGYVVTVLAKIKRFMNGNWQVTIFYDYPLEIVSHWNAVLVSHNKFKTIYSFQGFAWNQYLQNGDFIEFAFEGHFTEQRSTPKTLLLECYQCQSSPSSLRAFALKPKTCESLDCPSGFQCEERRKSPCTEYPCTQARCIPSSLK</sequence>
<dbReference type="InterPro" id="IPR008965">
    <property type="entry name" value="CBM2/CBM3_carb-bd_dom_sf"/>
</dbReference>
<dbReference type="GO" id="GO:0004553">
    <property type="term" value="F:hydrolase activity, hydrolyzing O-glycosyl compounds"/>
    <property type="evidence" value="ECO:0007669"/>
    <property type="project" value="InterPro"/>
</dbReference>
<dbReference type="AlphaFoldDB" id="A0A3M6U9E8"/>
<dbReference type="STRING" id="46731.A0A3M6U9E8"/>